<evidence type="ECO:0000313" key="10">
    <source>
        <dbReference type="Proteomes" id="UP000431744"/>
    </source>
</evidence>
<dbReference type="GO" id="GO:0008942">
    <property type="term" value="F:nitrite reductase [NAD(P)H] activity"/>
    <property type="evidence" value="ECO:0007669"/>
    <property type="project" value="InterPro"/>
</dbReference>
<evidence type="ECO:0000256" key="6">
    <source>
        <dbReference type="ARBA" id="ARBA00023063"/>
    </source>
</evidence>
<dbReference type="GO" id="GO:0042128">
    <property type="term" value="P:nitrate assimilation"/>
    <property type="evidence" value="ECO:0007669"/>
    <property type="project" value="UniProtKB-KW"/>
</dbReference>
<evidence type="ECO:0000256" key="3">
    <source>
        <dbReference type="ARBA" id="ARBA00023002"/>
    </source>
</evidence>
<dbReference type="GO" id="GO:0051537">
    <property type="term" value="F:2 iron, 2 sulfur cluster binding"/>
    <property type="evidence" value="ECO:0007669"/>
    <property type="project" value="UniProtKB-KW"/>
</dbReference>
<keyword evidence="7" id="KW-0456">Lyase</keyword>
<dbReference type="Pfam" id="PF13806">
    <property type="entry name" value="Rieske_2"/>
    <property type="match status" value="1"/>
</dbReference>
<dbReference type="InterPro" id="IPR002762">
    <property type="entry name" value="CbiX-like"/>
</dbReference>
<dbReference type="SUPFAM" id="SSF50022">
    <property type="entry name" value="ISP domain"/>
    <property type="match status" value="1"/>
</dbReference>
<dbReference type="PROSITE" id="PS51300">
    <property type="entry name" value="NIRD"/>
    <property type="match status" value="1"/>
</dbReference>
<dbReference type="PANTHER" id="PTHR40562">
    <property type="match status" value="1"/>
</dbReference>
<dbReference type="Gene3D" id="2.102.10.10">
    <property type="entry name" value="Rieske [2Fe-2S] iron-sulphur domain"/>
    <property type="match status" value="1"/>
</dbReference>
<dbReference type="CDD" id="cd03416">
    <property type="entry name" value="CbiX_SirB_N"/>
    <property type="match status" value="1"/>
</dbReference>
<dbReference type="CDD" id="cd03529">
    <property type="entry name" value="Rieske_NirD"/>
    <property type="match status" value="1"/>
</dbReference>
<dbReference type="GO" id="GO:0016705">
    <property type="term" value="F:oxidoreductase activity, acting on paired donors, with incorporation or reduction of molecular oxygen"/>
    <property type="evidence" value="ECO:0007669"/>
    <property type="project" value="UniProtKB-ARBA"/>
</dbReference>
<keyword evidence="2" id="KW-0479">Metal-binding</keyword>
<evidence type="ECO:0000256" key="7">
    <source>
        <dbReference type="ARBA" id="ARBA00023239"/>
    </source>
</evidence>
<sequence length="374" mass="38777">MNSTAVLTGPAVAHASVASPDGPWTRVCRYDDLDPVWGVAALVASGTQVALFRLQNGNVYATSNVDPKTGAMVLSRGLVGEKRVEGETVPTIASPLHKDVFDLRTGRCFTSPELRLPIWRARVDGGDVSVAPPAAMLAVSHGTSDEHGRTAVLGLVEAVRAAVPGAPVHGGFVDVQQPDVPAALATADADAIVVPLLLATGYHVKHDIARDVDAHTASHAAVTRALGPDPRLASVLALRLAEVDWSPARDALVLIVAGSSDTEATRDGIIAGELLAELLRVPVAVGALAGAGAPMSEVVARIRAEHPDRRLVGVSYLLAPGYFQSVAESAGTDVTTRPLLTPDEPAAPELVAIVKERYLGALPPRRPHGSPSAA</sequence>
<dbReference type="GO" id="GO:0046872">
    <property type="term" value="F:metal ion binding"/>
    <property type="evidence" value="ECO:0007669"/>
    <property type="project" value="UniProtKB-KW"/>
</dbReference>
<organism evidence="9 10">
    <name type="scientific">Pseudoclavibacter endophyticus</name>
    <dbReference type="NCBI Taxonomy" id="1778590"/>
    <lineage>
        <taxon>Bacteria</taxon>
        <taxon>Bacillati</taxon>
        <taxon>Actinomycetota</taxon>
        <taxon>Actinomycetes</taxon>
        <taxon>Micrococcales</taxon>
        <taxon>Microbacteriaceae</taxon>
        <taxon>Pseudoclavibacter</taxon>
    </lineage>
</organism>
<dbReference type="GO" id="GO:0016829">
    <property type="term" value="F:lyase activity"/>
    <property type="evidence" value="ECO:0007669"/>
    <property type="project" value="UniProtKB-KW"/>
</dbReference>
<accession>A0A6H9WNX3</accession>
<dbReference type="Gene3D" id="3.40.50.1400">
    <property type="match status" value="2"/>
</dbReference>
<dbReference type="Proteomes" id="UP000431744">
    <property type="component" value="Unassembled WGS sequence"/>
</dbReference>
<evidence type="ECO:0000256" key="4">
    <source>
        <dbReference type="ARBA" id="ARBA00023004"/>
    </source>
</evidence>
<dbReference type="InterPro" id="IPR017881">
    <property type="entry name" value="NirD"/>
</dbReference>
<comment type="caution">
    <text evidence="9">The sequence shown here is derived from an EMBL/GenBank/DDBJ whole genome shotgun (WGS) entry which is preliminary data.</text>
</comment>
<evidence type="ECO:0000256" key="2">
    <source>
        <dbReference type="ARBA" id="ARBA00022723"/>
    </source>
</evidence>
<gene>
    <name evidence="9" type="primary">nirD</name>
    <name evidence="9" type="ORF">F8O04_06090</name>
</gene>
<proteinExistence type="predicted"/>
<dbReference type="InterPro" id="IPR036922">
    <property type="entry name" value="Rieske_2Fe-2S_sf"/>
</dbReference>
<dbReference type="PROSITE" id="PS51296">
    <property type="entry name" value="RIESKE"/>
    <property type="match status" value="1"/>
</dbReference>
<dbReference type="SUPFAM" id="SSF53800">
    <property type="entry name" value="Chelatase"/>
    <property type="match status" value="1"/>
</dbReference>
<keyword evidence="3" id="KW-0560">Oxidoreductase</keyword>
<dbReference type="RefSeq" id="WP_158028383.1">
    <property type="nucleotide sequence ID" value="NZ_BMHG01000001.1"/>
</dbReference>
<evidence type="ECO:0000256" key="5">
    <source>
        <dbReference type="ARBA" id="ARBA00023014"/>
    </source>
</evidence>
<dbReference type="InterPro" id="IPR012748">
    <property type="entry name" value="Rieske-like_NirD"/>
</dbReference>
<keyword evidence="1" id="KW-0001">2Fe-2S</keyword>
<dbReference type="PANTHER" id="PTHR40562:SF1">
    <property type="entry name" value="NITRITE REDUCTASE (NADH) SMALL SUBUNIT"/>
    <property type="match status" value="1"/>
</dbReference>
<dbReference type="GO" id="GO:0004497">
    <property type="term" value="F:monooxygenase activity"/>
    <property type="evidence" value="ECO:0007669"/>
    <property type="project" value="UniProtKB-ARBA"/>
</dbReference>
<protein>
    <submittedName>
        <fullName evidence="9">Nitrite reductase small subunit NirD</fullName>
    </submittedName>
</protein>
<dbReference type="AlphaFoldDB" id="A0A6H9WNX3"/>
<dbReference type="EMBL" id="WBJY01000001">
    <property type="protein sequence ID" value="KAB1649798.1"/>
    <property type="molecule type" value="Genomic_DNA"/>
</dbReference>
<evidence type="ECO:0000256" key="1">
    <source>
        <dbReference type="ARBA" id="ARBA00022714"/>
    </source>
</evidence>
<evidence type="ECO:0000313" key="9">
    <source>
        <dbReference type="EMBL" id="KAB1649798.1"/>
    </source>
</evidence>
<evidence type="ECO:0000259" key="8">
    <source>
        <dbReference type="PROSITE" id="PS51296"/>
    </source>
</evidence>
<keyword evidence="6" id="KW-0534">Nitrate assimilation</keyword>
<dbReference type="NCBIfam" id="TIGR02378">
    <property type="entry name" value="nirD_assim_sml"/>
    <property type="match status" value="1"/>
</dbReference>
<dbReference type="OrthoDB" id="3213360at2"/>
<keyword evidence="4" id="KW-0408">Iron</keyword>
<dbReference type="Pfam" id="PF01903">
    <property type="entry name" value="CbiX"/>
    <property type="match status" value="1"/>
</dbReference>
<name>A0A6H9WNX3_9MICO</name>
<dbReference type="InterPro" id="IPR017941">
    <property type="entry name" value="Rieske_2Fe-2S"/>
</dbReference>
<feature type="domain" description="Rieske" evidence="8">
    <location>
        <begin position="25"/>
        <end position="130"/>
    </location>
</feature>
<keyword evidence="5" id="KW-0411">Iron-sulfur</keyword>
<keyword evidence="10" id="KW-1185">Reference proteome</keyword>
<reference evidence="9 10" key="1">
    <citation type="submission" date="2019-09" db="EMBL/GenBank/DDBJ databases">
        <title>Phylogeny of genus Pseudoclavibacter and closely related genus.</title>
        <authorList>
            <person name="Li Y."/>
        </authorList>
    </citation>
    <scope>NUCLEOTIDE SEQUENCE [LARGE SCALE GENOMIC DNA]</scope>
    <source>
        <strain evidence="9 10">EGI 60007</strain>
    </source>
</reference>